<evidence type="ECO:0000256" key="4">
    <source>
        <dbReference type="ARBA" id="ARBA00023002"/>
    </source>
</evidence>
<dbReference type="GO" id="GO:0050661">
    <property type="term" value="F:NADP binding"/>
    <property type="evidence" value="ECO:0007669"/>
    <property type="project" value="UniProtKB-UniRule"/>
</dbReference>
<keyword evidence="5 6" id="KW-0119">Carbohydrate metabolism</keyword>
<dbReference type="AlphaFoldDB" id="A0A1G9VCU5"/>
<dbReference type="Pfam" id="PF02781">
    <property type="entry name" value="G6PD_C"/>
    <property type="match status" value="1"/>
</dbReference>
<evidence type="ECO:0000259" key="8">
    <source>
        <dbReference type="Pfam" id="PF02781"/>
    </source>
</evidence>
<dbReference type="PIRSF" id="PIRSF000110">
    <property type="entry name" value="G6PD"/>
    <property type="match status" value="1"/>
</dbReference>
<dbReference type="GO" id="GO:0006006">
    <property type="term" value="P:glucose metabolic process"/>
    <property type="evidence" value="ECO:0007669"/>
    <property type="project" value="UniProtKB-KW"/>
</dbReference>
<dbReference type="Proteomes" id="UP000198552">
    <property type="component" value="Unassembled WGS sequence"/>
</dbReference>
<dbReference type="UniPathway" id="UPA00115">
    <property type="reaction ID" value="UER00408"/>
</dbReference>
<feature type="domain" description="Glucose-6-phosphate dehydrogenase NAD-binding" evidence="7">
    <location>
        <begin position="14"/>
        <end position="189"/>
    </location>
</feature>
<keyword evidence="3 6" id="KW-0521">NADP</keyword>
<dbReference type="SUPFAM" id="SSF51735">
    <property type="entry name" value="NAD(P)-binding Rossmann-fold domains"/>
    <property type="match status" value="1"/>
</dbReference>
<dbReference type="Gene3D" id="3.40.50.720">
    <property type="entry name" value="NAD(P)-binding Rossmann-like Domain"/>
    <property type="match status" value="1"/>
</dbReference>
<dbReference type="GO" id="GO:0004345">
    <property type="term" value="F:glucose-6-phosphate dehydrogenase activity"/>
    <property type="evidence" value="ECO:0007669"/>
    <property type="project" value="UniProtKB-UniRule"/>
</dbReference>
<evidence type="ECO:0000256" key="2">
    <source>
        <dbReference type="ARBA" id="ARBA00022526"/>
    </source>
</evidence>
<feature type="binding site" evidence="6">
    <location>
        <position position="237"/>
    </location>
    <ligand>
        <name>substrate</name>
    </ligand>
</feature>
<dbReference type="SUPFAM" id="SSF55347">
    <property type="entry name" value="Glyceraldehyde-3-phosphate dehydrogenase-like, C-terminal domain"/>
    <property type="match status" value="1"/>
</dbReference>
<dbReference type="EMBL" id="FNHP01000012">
    <property type="protein sequence ID" value="SDM69900.1"/>
    <property type="molecule type" value="Genomic_DNA"/>
</dbReference>
<reference evidence="10" key="1">
    <citation type="submission" date="2016-10" db="EMBL/GenBank/DDBJ databases">
        <authorList>
            <person name="Varghese N."/>
            <person name="Submissions S."/>
        </authorList>
    </citation>
    <scope>NUCLEOTIDE SEQUENCE [LARGE SCALE GENOMIC DNA]</scope>
    <source>
        <strain evidence="10">EPL6</strain>
    </source>
</reference>
<dbReference type="HAMAP" id="MF_00966">
    <property type="entry name" value="G6PD"/>
    <property type="match status" value="1"/>
</dbReference>
<feature type="binding site" evidence="6">
    <location>
        <position position="342"/>
    </location>
    <ligand>
        <name>substrate</name>
    </ligand>
</feature>
<dbReference type="EC" id="1.1.1.49" evidence="6"/>
<dbReference type="InterPro" id="IPR022675">
    <property type="entry name" value="G6P_DH_C"/>
</dbReference>
<organism evidence="9 10">
    <name type="scientific">Oryzisolibacter propanilivorax</name>
    <dbReference type="NCBI Taxonomy" id="1527607"/>
    <lineage>
        <taxon>Bacteria</taxon>
        <taxon>Pseudomonadati</taxon>
        <taxon>Pseudomonadota</taxon>
        <taxon>Betaproteobacteria</taxon>
        <taxon>Burkholderiales</taxon>
        <taxon>Comamonadaceae</taxon>
        <taxon>Oryzisolibacter</taxon>
    </lineage>
</organism>
<name>A0A1G9VCU5_9BURK</name>
<dbReference type="NCBIfam" id="TIGR00871">
    <property type="entry name" value="zwf"/>
    <property type="match status" value="1"/>
</dbReference>
<dbReference type="Pfam" id="PF00479">
    <property type="entry name" value="G6PD_N"/>
    <property type="match status" value="1"/>
</dbReference>
<gene>
    <name evidence="6" type="primary">zwf</name>
    <name evidence="9" type="ORF">SAMN05428957_11232</name>
</gene>
<protein>
    <recommendedName>
        <fullName evidence="6">Glucose-6-phosphate 1-dehydrogenase</fullName>
        <shortName evidence="6">G6PD</shortName>
        <ecNumber evidence="6">1.1.1.49</ecNumber>
    </recommendedName>
</protein>
<dbReference type="InterPro" id="IPR001282">
    <property type="entry name" value="G6P_DH"/>
</dbReference>
<evidence type="ECO:0000313" key="9">
    <source>
        <dbReference type="EMBL" id="SDM69900.1"/>
    </source>
</evidence>
<feature type="binding site" evidence="6">
    <location>
        <position position="51"/>
    </location>
    <ligand>
        <name>NADP(+)</name>
        <dbReference type="ChEBI" id="CHEBI:58349"/>
    </ligand>
</feature>
<dbReference type="PANTHER" id="PTHR23429">
    <property type="entry name" value="GLUCOSE-6-PHOSPHATE 1-DEHYDROGENASE G6PD"/>
    <property type="match status" value="1"/>
</dbReference>
<evidence type="ECO:0000256" key="6">
    <source>
        <dbReference type="HAMAP-Rule" id="MF_00966"/>
    </source>
</evidence>
<dbReference type="PANTHER" id="PTHR23429:SF0">
    <property type="entry name" value="GLUCOSE-6-PHOSPHATE 1-DEHYDROGENASE"/>
    <property type="match status" value="1"/>
</dbReference>
<feature type="binding site" evidence="6">
    <location>
        <position position="184"/>
    </location>
    <ligand>
        <name>substrate</name>
    </ligand>
</feature>
<evidence type="ECO:0000259" key="7">
    <source>
        <dbReference type="Pfam" id="PF00479"/>
    </source>
</evidence>
<dbReference type="GO" id="GO:0005829">
    <property type="term" value="C:cytosol"/>
    <property type="evidence" value="ECO:0007669"/>
    <property type="project" value="TreeGrafter"/>
</dbReference>
<dbReference type="InterPro" id="IPR036291">
    <property type="entry name" value="NAD(P)-bd_dom_sf"/>
</dbReference>
<feature type="binding site" evidence="6">
    <location>
        <position position="180"/>
    </location>
    <ligand>
        <name>substrate</name>
    </ligand>
</feature>
<evidence type="ECO:0000256" key="3">
    <source>
        <dbReference type="ARBA" id="ARBA00022857"/>
    </source>
</evidence>
<dbReference type="STRING" id="1527607.SAMN05428957_11232"/>
<comment type="caution">
    <text evidence="6">Lacks conserved residue(s) required for the propagation of feature annotation.</text>
</comment>
<feature type="binding site" evidence="6">
    <location>
        <position position="218"/>
    </location>
    <ligand>
        <name>substrate</name>
    </ligand>
</feature>
<dbReference type="Gene3D" id="3.30.360.10">
    <property type="entry name" value="Dihydrodipicolinate Reductase, domain 2"/>
    <property type="match status" value="1"/>
</dbReference>
<keyword evidence="4 6" id="KW-0560">Oxidoreductase</keyword>
<comment type="pathway">
    <text evidence="1 6">Carbohydrate degradation; pentose phosphate pathway; D-ribulose 5-phosphate from D-glucose 6-phosphate (oxidative stage): step 1/3.</text>
</comment>
<accession>A0A1G9VCU5</accession>
<sequence length="506" mass="55770">MKLDNMAGMSFDLVIFGGTGDLAWRKLLPALLQAHRHGTLPPQGRIIGVARDELSDAAWRALIGERLAAVDSDKRPSAEEFERFAQLLHYQRMDLTRPEDYAQLKGRLAERNADVVVMYLATAPQLFTVACEQLGAAGLATPNTRVVLEKPLGHDLESNRAINAAVRGVFSERQVFRIDHYLGKPSVQNLLALRFGNALFEPLWRRETIASIEITIAEQLGVEGRGAFYDQTGALRDMVQNHALQLLCAIAMEPPINAHADAIRDEKLKVLRSLVPWTQATLAQDVVRGQYAAGMLAGQRVRGYRDEDGVAPDSRTETFVALRASIANWRWAGVPFYIRTGKRLAAHEAHIAIHLRAAPHAIYRTPLCGTNRLDIHLQPRDGLTLHLFASASETRSSSAQAAHAAAGAAPALTPVQLDLDFEQRFGAERVGAYERLLLDVIAGRLNLFVRADEQEAAWQWVEPIMQAWDEQNARGEGPRPYAAGTWGPGAASALVARDGNTWVEEC</sequence>
<dbReference type="GO" id="GO:0009051">
    <property type="term" value="P:pentose-phosphate shunt, oxidative branch"/>
    <property type="evidence" value="ECO:0007669"/>
    <property type="project" value="TreeGrafter"/>
</dbReference>
<keyword evidence="10" id="KW-1185">Reference proteome</keyword>
<evidence type="ECO:0000256" key="1">
    <source>
        <dbReference type="ARBA" id="ARBA00004937"/>
    </source>
</evidence>
<feature type="binding site" evidence="6">
    <location>
        <begin position="94"/>
        <end position="95"/>
    </location>
    <ligand>
        <name>NADP(+)</name>
        <dbReference type="ChEBI" id="CHEBI:58349"/>
    </ligand>
</feature>
<comment type="catalytic activity">
    <reaction evidence="6">
        <text>D-glucose 6-phosphate + NADP(+) = 6-phospho-D-glucono-1,5-lactone + NADPH + H(+)</text>
        <dbReference type="Rhea" id="RHEA:15841"/>
        <dbReference type="ChEBI" id="CHEBI:15378"/>
        <dbReference type="ChEBI" id="CHEBI:57783"/>
        <dbReference type="ChEBI" id="CHEBI:57955"/>
        <dbReference type="ChEBI" id="CHEBI:58349"/>
        <dbReference type="ChEBI" id="CHEBI:61548"/>
        <dbReference type="EC" id="1.1.1.49"/>
    </reaction>
</comment>
<dbReference type="PRINTS" id="PR00079">
    <property type="entry name" value="G6PDHDRGNASE"/>
</dbReference>
<dbReference type="InterPro" id="IPR022674">
    <property type="entry name" value="G6P_DH_NAD-bd"/>
</dbReference>
<feature type="domain" description="Glucose-6-phosphate dehydrogenase C-terminal" evidence="8">
    <location>
        <begin position="191"/>
        <end position="502"/>
    </location>
</feature>
<evidence type="ECO:0000256" key="5">
    <source>
        <dbReference type="ARBA" id="ARBA00023277"/>
    </source>
</evidence>
<comment type="function">
    <text evidence="6">Catalyzes the oxidation of glucose 6-phosphate to 6-phosphogluconolactone.</text>
</comment>
<keyword evidence="2 6" id="KW-0313">Glucose metabolism</keyword>
<feature type="active site" description="Proton acceptor" evidence="6">
    <location>
        <position position="242"/>
    </location>
</feature>
<feature type="binding site" evidence="6">
    <location>
        <position position="150"/>
    </location>
    <ligand>
        <name>NADP(+)</name>
        <dbReference type="ChEBI" id="CHEBI:58349"/>
    </ligand>
</feature>
<evidence type="ECO:0000313" key="10">
    <source>
        <dbReference type="Proteomes" id="UP000198552"/>
    </source>
</evidence>
<proteinExistence type="inferred from homology"/>
<comment type="similarity">
    <text evidence="6">Belongs to the glucose-6-phosphate dehydrogenase family.</text>
</comment>